<dbReference type="Gene3D" id="3.40.50.300">
    <property type="entry name" value="P-loop containing nucleotide triphosphate hydrolases"/>
    <property type="match status" value="1"/>
</dbReference>
<keyword evidence="1" id="KW-0802">TPR repeat</keyword>
<name>A0A2H1HXK1_BRELN</name>
<evidence type="ECO:0000256" key="1">
    <source>
        <dbReference type="PROSITE-ProRule" id="PRU00339"/>
    </source>
</evidence>
<evidence type="ECO:0000313" key="4">
    <source>
        <dbReference type="Proteomes" id="UP000234641"/>
    </source>
</evidence>
<dbReference type="PROSITE" id="PS51857">
    <property type="entry name" value="CSD_2"/>
    <property type="match status" value="1"/>
</dbReference>
<feature type="domain" description="CSD" evidence="2">
    <location>
        <begin position="779"/>
        <end position="843"/>
    </location>
</feature>
<dbReference type="PANTHER" id="PTHR47691:SF3">
    <property type="entry name" value="HTH-TYPE TRANSCRIPTIONAL REGULATOR RV0890C-RELATED"/>
    <property type="match status" value="1"/>
</dbReference>
<feature type="repeat" description="TPR" evidence="1">
    <location>
        <begin position="577"/>
        <end position="610"/>
    </location>
</feature>
<dbReference type="EMBL" id="FXYY01000002">
    <property type="protein sequence ID" value="SMX67590.1"/>
    <property type="molecule type" value="Genomic_DNA"/>
</dbReference>
<reference evidence="3 4" key="1">
    <citation type="submission" date="2017-03" db="EMBL/GenBank/DDBJ databases">
        <authorList>
            <person name="Afonso C.L."/>
            <person name="Miller P.J."/>
            <person name="Scott M.A."/>
            <person name="Spackman E."/>
            <person name="Goraichik I."/>
            <person name="Dimitrov K.M."/>
            <person name="Suarez D.L."/>
            <person name="Swayne D.E."/>
        </authorList>
    </citation>
    <scope>NUCLEOTIDE SEQUENCE [LARGE SCALE GENOMIC DNA]</scope>
    <source>
        <strain evidence="3 4">ATCC 9172</strain>
    </source>
</reference>
<dbReference type="Gene3D" id="2.40.50.140">
    <property type="entry name" value="Nucleic acid-binding proteins"/>
    <property type="match status" value="1"/>
</dbReference>
<accession>A0A2H1HXK1</accession>
<dbReference type="InterPro" id="IPR012340">
    <property type="entry name" value="NA-bd_OB-fold"/>
</dbReference>
<dbReference type="Proteomes" id="UP000234641">
    <property type="component" value="Unassembled WGS sequence"/>
</dbReference>
<gene>
    <name evidence="3" type="ORF">BLIN9172_00582</name>
</gene>
<dbReference type="Pfam" id="PF00931">
    <property type="entry name" value="NB-ARC"/>
    <property type="match status" value="1"/>
</dbReference>
<dbReference type="InterPro" id="IPR027417">
    <property type="entry name" value="P-loop_NTPase"/>
</dbReference>
<dbReference type="SUPFAM" id="SSF50249">
    <property type="entry name" value="Nucleic acid-binding proteins"/>
    <property type="match status" value="1"/>
</dbReference>
<dbReference type="SUPFAM" id="SSF48452">
    <property type="entry name" value="TPR-like"/>
    <property type="match status" value="1"/>
</dbReference>
<dbReference type="Gene3D" id="1.25.40.10">
    <property type="entry name" value="Tetratricopeptide repeat domain"/>
    <property type="match status" value="1"/>
</dbReference>
<dbReference type="SUPFAM" id="SSF52540">
    <property type="entry name" value="P-loop containing nucleoside triphosphate hydrolases"/>
    <property type="match status" value="1"/>
</dbReference>
<dbReference type="InterPro" id="IPR002182">
    <property type="entry name" value="NB-ARC"/>
</dbReference>
<organism evidence="3 4">
    <name type="scientific">Brevibacterium linens ATCC 9172</name>
    <dbReference type="NCBI Taxonomy" id="1255617"/>
    <lineage>
        <taxon>Bacteria</taxon>
        <taxon>Bacillati</taxon>
        <taxon>Actinomycetota</taxon>
        <taxon>Actinomycetes</taxon>
        <taxon>Micrococcales</taxon>
        <taxon>Brevibacteriaceae</taxon>
        <taxon>Brevibacterium</taxon>
    </lineage>
</organism>
<dbReference type="InterPro" id="IPR019734">
    <property type="entry name" value="TPR_rpt"/>
</dbReference>
<dbReference type="Pfam" id="PF00313">
    <property type="entry name" value="CSD"/>
    <property type="match status" value="1"/>
</dbReference>
<sequence length="847" mass="93844">MSHSATRLTCFAMIAAIELDIRDKILIELGHLDMEDLISAEQIKKSTDRMAKEGTTRAKNLSSLLSFLDFAESYEILQSNMNQLSQNTAQGLSNIKPYFQYIVAIRNRVAHNRPMEIDDASTLIDAAKCLIRHNSSDWPEVQSILDRLENDPSFVLGLTISLPADPDNVPQHNLPVPDFDETGFFGRQGELRRIKKAIKGAYPVVSILGDGGIGKTSIALKAAYDLLDDPKQQFDAFVWVTAKATVLTPNEIQRINGAIETSLGLIGSAAKELSGVEYIPNPVDEVLEYMENFRVLLILDNLETVLDNRLRSFLLELPIGSKVIVTSRIGLGIENPVQLSPLEPYESARLLNALARIRDVKQLKALRQDDIERLANSMQGHPAYIRWFVAGVQAGYRPEELLGNNELLLDYCMSNVYEYLSDNARATLRSMQVLQGPKNQAELAYLNDFTADEIQRSLLELITTNFTAMTSQTSGYSLDTAYELSDFSRQYLEKHHPAEASVRNLFFQRNEELRNLGIEVSAEITTSPLAPTSVYVRNAGDYHAAGLLRRAITDISNDTDAALALCTEAQKLAPGYFEGWRVEGLVRSLAQDLSGALAAYERAVELAPENAAVLFHFGDSLLNVAGEPHRALELLQGASRATSADSDISGQIAWAHFCLKDYDSTIVVSSELAKSDIAHISHQRAATTLALRAVAAAINEKIAIEDYDEAVAVLESGVDLLEHLDSRVFTDETVDRILQLHNLSEDLAEKGIGYPAKQSRIFSSRLSGVLQSDQEFSTRTLGSVVALFEDKGYGFFQCPTGKYFFHISQFLDRSDWEFLTEGDLCTFEPSQSNKGDRASGIRLLNRG</sequence>
<dbReference type="AlphaFoldDB" id="A0A2H1HXK1"/>
<evidence type="ECO:0000259" key="2">
    <source>
        <dbReference type="PROSITE" id="PS51857"/>
    </source>
</evidence>
<protein>
    <submittedName>
        <fullName evidence="3">Cytochrome c-type biogenesis protein CcmH/NrfG</fullName>
    </submittedName>
</protein>
<dbReference type="InterPro" id="IPR011990">
    <property type="entry name" value="TPR-like_helical_dom_sf"/>
</dbReference>
<dbReference type="GO" id="GO:0003676">
    <property type="term" value="F:nucleic acid binding"/>
    <property type="evidence" value="ECO:0007669"/>
    <property type="project" value="InterPro"/>
</dbReference>
<dbReference type="PROSITE" id="PS50005">
    <property type="entry name" value="TPR"/>
    <property type="match status" value="1"/>
</dbReference>
<dbReference type="InterPro" id="IPR002059">
    <property type="entry name" value="CSP_DNA-bd"/>
</dbReference>
<proteinExistence type="predicted"/>
<dbReference type="PANTHER" id="PTHR47691">
    <property type="entry name" value="REGULATOR-RELATED"/>
    <property type="match status" value="1"/>
</dbReference>
<dbReference type="GO" id="GO:0043531">
    <property type="term" value="F:ADP binding"/>
    <property type="evidence" value="ECO:0007669"/>
    <property type="project" value="InterPro"/>
</dbReference>
<dbReference type="RefSeq" id="WP_205751016.1">
    <property type="nucleotide sequence ID" value="NZ_FXYY01000002.1"/>
</dbReference>
<evidence type="ECO:0000313" key="3">
    <source>
        <dbReference type="EMBL" id="SMX67590.1"/>
    </source>
</evidence>